<gene>
    <name evidence="1" type="ORF">GALL_527460</name>
</gene>
<name>A0A1J5P3F7_9ZZZZ</name>
<organism evidence="1">
    <name type="scientific">mine drainage metagenome</name>
    <dbReference type="NCBI Taxonomy" id="410659"/>
    <lineage>
        <taxon>unclassified sequences</taxon>
        <taxon>metagenomes</taxon>
        <taxon>ecological metagenomes</taxon>
    </lineage>
</organism>
<accession>A0A1J5P3F7</accession>
<evidence type="ECO:0000313" key="1">
    <source>
        <dbReference type="EMBL" id="OIQ65694.1"/>
    </source>
</evidence>
<sequence length="153" mass="17651">MSIVDFKGCRFRALHMPDGGEIICFHYCPDEVPLLSLYGDNHNVYRLNPTGEVIWQVRRDDSNRPPDWWEQLHRLAREQGQDGAREPFMYIQLEKPDGARITSDRNGDGTNIEMWSPGSVIWLVGSAYQEYILDPDTGIAKNVTPVPLHERPW</sequence>
<comment type="caution">
    <text evidence="1">The sequence shown here is derived from an EMBL/GenBank/DDBJ whole genome shotgun (WGS) entry which is preliminary data.</text>
</comment>
<dbReference type="AlphaFoldDB" id="A0A1J5P3F7"/>
<proteinExistence type="predicted"/>
<dbReference type="EMBL" id="MLJW01007129">
    <property type="protein sequence ID" value="OIQ65694.1"/>
    <property type="molecule type" value="Genomic_DNA"/>
</dbReference>
<reference evidence="1" key="1">
    <citation type="submission" date="2016-10" db="EMBL/GenBank/DDBJ databases">
        <title>Sequence of Gallionella enrichment culture.</title>
        <authorList>
            <person name="Poehlein A."/>
            <person name="Muehling M."/>
            <person name="Daniel R."/>
        </authorList>
    </citation>
    <scope>NUCLEOTIDE SEQUENCE</scope>
</reference>
<protein>
    <submittedName>
        <fullName evidence="1">Uncharacterized protein</fullName>
    </submittedName>
</protein>